<sequence length="617" mass="64329">MRIATVLAVAAAYGTFVDALTQDEPGHPMLRDLGTDENQSQLVPSLFLMADNPGATCSWGSGLSCDIDDVSGSLTLGDTCILPVPVPTAITTLKLFYEDSPSDNSGSCFDSSTLAANVEILKTNNPFPTALQTAASGLEPVLNAKAKWCCNKYVELKEQFVQYTCGVPIPPLPTCVGGSGNTCGLDKCLKVTGNDIATVLVSIDESVQTASAGVIAALASPPADADETKNVYYSLPCTNFDATNDACKYNVKLSELVDVTPDWNAGFPSSTEEVDDFIFWRYNLDGGEWIQWDRTSDSQLAFTQPGTTVTIEAWTAAGQVGTSYSFNVNLYVHSTLTCANFDAMWTGVGVTEEGGAYCNVPGSDFTLLNFAYDAAQVVPHGAGTVTGDYAGATCEIMLKDEDSTVAATTTATLIESTATTLSKDFAVELVHDPNTAQKTAGKIVCTFTRTSHSNTMMLADVDDPNTITCTHDFTVTDCDAPELEVGVGQDAVCSDECAGDSAPGVGEACGGTVVTSNGAATSVSSVAEVSCCAACSPALTCSAVSDTEVKSCNAEPSGLLLAQLAAAEQKVFASETTTALLGASAMVAVVALVVVKRRADAAAHARESEDAYYPLLE</sequence>
<evidence type="ECO:0000256" key="1">
    <source>
        <dbReference type="SAM" id="SignalP"/>
    </source>
</evidence>
<dbReference type="OrthoDB" id="123104at2759"/>
<comment type="caution">
    <text evidence="2">The sequence shown here is derived from an EMBL/GenBank/DDBJ whole genome shotgun (WGS) entry which is preliminary data.</text>
</comment>
<dbReference type="Proteomes" id="UP001165083">
    <property type="component" value="Unassembled WGS sequence"/>
</dbReference>
<feature type="chain" id="PRO_5040951003" evidence="1">
    <location>
        <begin position="20"/>
        <end position="617"/>
    </location>
</feature>
<feature type="signal peptide" evidence="1">
    <location>
        <begin position="1"/>
        <end position="19"/>
    </location>
</feature>
<keyword evidence="1" id="KW-0732">Signal</keyword>
<dbReference type="EMBL" id="BSXW01000221">
    <property type="protein sequence ID" value="GMF15375.1"/>
    <property type="molecule type" value="Genomic_DNA"/>
</dbReference>
<evidence type="ECO:0000313" key="2">
    <source>
        <dbReference type="EMBL" id="GMF15375.1"/>
    </source>
</evidence>
<evidence type="ECO:0000313" key="3">
    <source>
        <dbReference type="Proteomes" id="UP001165083"/>
    </source>
</evidence>
<organism evidence="2 3">
    <name type="scientific">Phytophthora lilii</name>
    <dbReference type="NCBI Taxonomy" id="2077276"/>
    <lineage>
        <taxon>Eukaryota</taxon>
        <taxon>Sar</taxon>
        <taxon>Stramenopiles</taxon>
        <taxon>Oomycota</taxon>
        <taxon>Peronosporomycetes</taxon>
        <taxon>Peronosporales</taxon>
        <taxon>Peronosporaceae</taxon>
        <taxon>Phytophthora</taxon>
    </lineage>
</organism>
<keyword evidence="3" id="KW-1185">Reference proteome</keyword>
<dbReference type="AlphaFoldDB" id="A0A9W6THQ6"/>
<gene>
    <name evidence="2" type="ORF">Plil01_000526900</name>
</gene>
<protein>
    <submittedName>
        <fullName evidence="2">Unnamed protein product</fullName>
    </submittedName>
</protein>
<accession>A0A9W6THQ6</accession>
<name>A0A9W6THQ6_9STRA</name>
<proteinExistence type="predicted"/>
<reference evidence="2" key="1">
    <citation type="submission" date="2023-04" db="EMBL/GenBank/DDBJ databases">
        <title>Phytophthora lilii NBRC 32176.</title>
        <authorList>
            <person name="Ichikawa N."/>
            <person name="Sato H."/>
            <person name="Tonouchi N."/>
        </authorList>
    </citation>
    <scope>NUCLEOTIDE SEQUENCE</scope>
    <source>
        <strain evidence="2">NBRC 32176</strain>
    </source>
</reference>